<feature type="binding site" evidence="7">
    <location>
        <position position="45"/>
    </location>
    <ligand>
        <name>L-glutamate</name>
        <dbReference type="ChEBI" id="CHEBI:29985"/>
    </ligand>
</feature>
<dbReference type="InterPro" id="IPR001412">
    <property type="entry name" value="aa-tRNA-synth_I_CS"/>
</dbReference>
<dbReference type="GO" id="GO:0005524">
    <property type="term" value="F:ATP binding"/>
    <property type="evidence" value="ECO:0007669"/>
    <property type="project" value="UniProtKB-KW"/>
</dbReference>
<dbReference type="GO" id="GO:0006400">
    <property type="term" value="P:tRNA modification"/>
    <property type="evidence" value="ECO:0007669"/>
    <property type="project" value="InterPro"/>
</dbReference>
<dbReference type="InterPro" id="IPR020058">
    <property type="entry name" value="Glu/Gln-tRNA-synth_Ib_cat-dom"/>
</dbReference>
<keyword evidence="5 7" id="KW-0067">ATP-binding</keyword>
<name>A0A9X1QMJ0_9CORY</name>
<keyword evidence="1 7" id="KW-0436">Ligase</keyword>
<evidence type="ECO:0000256" key="8">
    <source>
        <dbReference type="RuleBase" id="RU363037"/>
    </source>
</evidence>
<evidence type="ECO:0000256" key="6">
    <source>
        <dbReference type="ARBA" id="ARBA00023146"/>
    </source>
</evidence>
<feature type="short sequence motif" description="'KMSKS' region" evidence="7">
    <location>
        <begin position="246"/>
        <end position="250"/>
    </location>
</feature>
<dbReference type="PROSITE" id="PS00178">
    <property type="entry name" value="AA_TRNA_LIGASE_I"/>
    <property type="match status" value="1"/>
</dbReference>
<dbReference type="NCBIfam" id="TIGR03838">
    <property type="entry name" value="queuosine_YadB"/>
    <property type="match status" value="1"/>
</dbReference>
<feature type="binding site" evidence="7">
    <location>
        <position position="103"/>
    </location>
    <ligand>
        <name>Zn(2+)</name>
        <dbReference type="ChEBI" id="CHEBI:29105"/>
    </ligand>
</feature>
<dbReference type="PANTHER" id="PTHR43311">
    <property type="entry name" value="GLUTAMATE--TRNA LIGASE"/>
    <property type="match status" value="1"/>
</dbReference>
<evidence type="ECO:0000313" key="11">
    <source>
        <dbReference type="Proteomes" id="UP001139336"/>
    </source>
</evidence>
<dbReference type="NCBIfam" id="NF004315">
    <property type="entry name" value="PRK05710.1-4"/>
    <property type="match status" value="1"/>
</dbReference>
<dbReference type="Proteomes" id="UP001139336">
    <property type="component" value="Unassembled WGS sequence"/>
</dbReference>
<evidence type="ECO:0000259" key="9">
    <source>
        <dbReference type="Pfam" id="PF00749"/>
    </source>
</evidence>
<feature type="short sequence motif" description="'HIGH' region" evidence="7">
    <location>
        <begin position="12"/>
        <end position="22"/>
    </location>
</feature>
<keyword evidence="4 7" id="KW-0862">Zinc</keyword>
<dbReference type="PANTHER" id="PTHR43311:SF1">
    <property type="entry name" value="GLUTAMYL-Q TRNA(ASP) SYNTHETASE"/>
    <property type="match status" value="1"/>
</dbReference>
<dbReference type="Gene3D" id="3.40.50.620">
    <property type="entry name" value="HUPs"/>
    <property type="match status" value="1"/>
</dbReference>
<keyword evidence="11" id="KW-1185">Reference proteome</keyword>
<comment type="cofactor">
    <cofactor evidence="7">
        <name>Zn(2+)</name>
        <dbReference type="ChEBI" id="CHEBI:29105"/>
    </cofactor>
    <text evidence="7">Binds 1 zinc ion per subunit.</text>
</comment>
<feature type="binding site" evidence="7">
    <location>
        <position position="101"/>
    </location>
    <ligand>
        <name>Zn(2+)</name>
        <dbReference type="ChEBI" id="CHEBI:29105"/>
    </ligand>
</feature>
<dbReference type="SUPFAM" id="SSF52374">
    <property type="entry name" value="Nucleotidylyl transferase"/>
    <property type="match status" value="1"/>
</dbReference>
<dbReference type="InterPro" id="IPR022380">
    <property type="entry name" value="Glu-Q_tRNA(Asp)_Synthase"/>
</dbReference>
<feature type="binding site" evidence="7">
    <location>
        <position position="190"/>
    </location>
    <ligand>
        <name>L-glutamate</name>
        <dbReference type="ChEBI" id="CHEBI:29985"/>
    </ligand>
</feature>
<evidence type="ECO:0000256" key="1">
    <source>
        <dbReference type="ARBA" id="ARBA00022598"/>
    </source>
</evidence>
<feature type="binding site" evidence="7">
    <location>
        <position position="249"/>
    </location>
    <ligand>
        <name>ATP</name>
        <dbReference type="ChEBI" id="CHEBI:30616"/>
    </ligand>
</feature>
<evidence type="ECO:0000256" key="7">
    <source>
        <dbReference type="HAMAP-Rule" id="MF_01428"/>
    </source>
</evidence>
<keyword evidence="6 7" id="KW-0030">Aminoacyl-tRNA synthetase</keyword>
<dbReference type="EMBL" id="JAKGSI010000001">
    <property type="protein sequence ID" value="MCF4005681.1"/>
    <property type="molecule type" value="Genomic_DNA"/>
</dbReference>
<dbReference type="Pfam" id="PF00749">
    <property type="entry name" value="tRNA-synt_1c"/>
    <property type="match status" value="1"/>
</dbReference>
<accession>A0A9X1QMJ0</accession>
<dbReference type="HAMAP" id="MF_01428">
    <property type="entry name" value="Glu_Q_tRNA_synth"/>
    <property type="match status" value="1"/>
</dbReference>
<keyword evidence="8" id="KW-0648">Protein biosynthesis</keyword>
<feature type="domain" description="Glutamyl/glutaminyl-tRNA synthetase class Ib catalytic" evidence="9">
    <location>
        <begin position="9"/>
        <end position="274"/>
    </location>
</feature>
<protein>
    <recommendedName>
        <fullName evidence="7">Glutamyl-Q tRNA(Asp) synthetase</fullName>
        <shortName evidence="7">Glu-Q-RSs</shortName>
        <ecNumber evidence="7">6.1.1.-</ecNumber>
    </recommendedName>
</protein>
<dbReference type="InterPro" id="IPR014729">
    <property type="entry name" value="Rossmann-like_a/b/a_fold"/>
</dbReference>
<evidence type="ECO:0000256" key="4">
    <source>
        <dbReference type="ARBA" id="ARBA00022833"/>
    </source>
</evidence>
<dbReference type="GO" id="GO:0006424">
    <property type="term" value="P:glutamyl-tRNA aminoacylation"/>
    <property type="evidence" value="ECO:0007669"/>
    <property type="project" value="InterPro"/>
</dbReference>
<evidence type="ECO:0000256" key="2">
    <source>
        <dbReference type="ARBA" id="ARBA00022723"/>
    </source>
</evidence>
<keyword evidence="3 7" id="KW-0547">Nucleotide-binding</keyword>
<evidence type="ECO:0000256" key="5">
    <source>
        <dbReference type="ARBA" id="ARBA00022840"/>
    </source>
</evidence>
<dbReference type="PRINTS" id="PR00987">
    <property type="entry name" value="TRNASYNTHGLU"/>
</dbReference>
<feature type="binding site" evidence="7">
    <location>
        <position position="122"/>
    </location>
    <ligand>
        <name>Zn(2+)</name>
        <dbReference type="ChEBI" id="CHEBI:29105"/>
    </ligand>
</feature>
<evidence type="ECO:0000313" key="10">
    <source>
        <dbReference type="EMBL" id="MCF4005681.1"/>
    </source>
</evidence>
<proteinExistence type="inferred from homology"/>
<dbReference type="AlphaFoldDB" id="A0A9X1QMJ0"/>
<dbReference type="GO" id="GO:0008270">
    <property type="term" value="F:zinc ion binding"/>
    <property type="evidence" value="ECO:0007669"/>
    <property type="project" value="UniProtKB-UniRule"/>
</dbReference>
<dbReference type="NCBIfam" id="NF004314">
    <property type="entry name" value="PRK05710.1-3"/>
    <property type="match status" value="1"/>
</dbReference>
<feature type="binding site" evidence="7">
    <location>
        <position position="126"/>
    </location>
    <ligand>
        <name>Zn(2+)</name>
        <dbReference type="ChEBI" id="CHEBI:29105"/>
    </ligand>
</feature>
<feature type="binding site" evidence="7">
    <location>
        <begin position="9"/>
        <end position="13"/>
    </location>
    <ligand>
        <name>L-glutamate</name>
        <dbReference type="ChEBI" id="CHEBI:29985"/>
    </ligand>
</feature>
<feature type="binding site" evidence="7">
    <location>
        <position position="208"/>
    </location>
    <ligand>
        <name>L-glutamate</name>
        <dbReference type="ChEBI" id="CHEBI:29985"/>
    </ligand>
</feature>
<comment type="function">
    <text evidence="7">Catalyzes the tRNA-independent activation of glutamate in presence of ATP and the subsequent transfer of glutamate onto a tRNA(Asp). Glutamate is transferred on the 2-amino-5-(4,5-dihydroxy-2-cyclopenten-1-yl) moiety of the queuosine in the wobble position of the QUC anticodon.</text>
</comment>
<gene>
    <name evidence="10" type="primary">gluQRS</name>
    <name evidence="7" type="synonym">gluQ</name>
    <name evidence="10" type="ORF">L1O03_00590</name>
</gene>
<dbReference type="EC" id="6.1.1.-" evidence="7"/>
<comment type="similarity">
    <text evidence="7">Belongs to the class-I aminoacyl-tRNA synthetase family. GluQ subfamily.</text>
</comment>
<dbReference type="GO" id="GO:0005829">
    <property type="term" value="C:cytosol"/>
    <property type="evidence" value="ECO:0007669"/>
    <property type="project" value="TreeGrafter"/>
</dbReference>
<dbReference type="InterPro" id="IPR000924">
    <property type="entry name" value="Glu/Gln-tRNA-synth"/>
</dbReference>
<organism evidence="10 11">
    <name type="scientific">Corynebacterium uropygiale</name>
    <dbReference type="NCBI Taxonomy" id="1775911"/>
    <lineage>
        <taxon>Bacteria</taxon>
        <taxon>Bacillati</taxon>
        <taxon>Actinomycetota</taxon>
        <taxon>Actinomycetes</taxon>
        <taxon>Mycobacteriales</taxon>
        <taxon>Corynebacteriaceae</taxon>
        <taxon>Corynebacterium</taxon>
    </lineage>
</organism>
<dbReference type="GO" id="GO:0004818">
    <property type="term" value="F:glutamate-tRNA ligase activity"/>
    <property type="evidence" value="ECO:0007669"/>
    <property type="project" value="TreeGrafter"/>
</dbReference>
<comment type="caution">
    <text evidence="10">The sequence shown here is derived from an EMBL/GenBank/DDBJ whole genome shotgun (WGS) entry which is preliminary data.</text>
</comment>
<evidence type="ECO:0000256" key="3">
    <source>
        <dbReference type="ARBA" id="ARBA00022741"/>
    </source>
</evidence>
<dbReference type="RefSeq" id="WP_236117489.1">
    <property type="nucleotide sequence ID" value="NZ_JAKGSI010000001.1"/>
</dbReference>
<dbReference type="InterPro" id="IPR049940">
    <property type="entry name" value="GluQ/Sye"/>
</dbReference>
<sequence>MSLSTHAGRYAPSPSGDLHVGNLRTALLAWLFARGSGRRFVLRVEDIDTQRSSAEAARRQCEDLEALGLRHDGAVLYQHDRFPAYEEALDTLRRRGLLYECYCSRRDIREAARAPHTPPGMYPGTCRDLGEEERAERRRRLRENGRVPALRLRAQAREWSVTDILYGHVSGPVDDVIVRRGGSGAVDWAYNLAVVVDDAYQGIDQVVRGDDLLMSAPAQAYLAHELGFPQPTYAHVPLVLNEEGRRLAKRDGAVTLRELGQQGMSPREVLHLLAESLGLPPKDSPDALLPHFDPARIPREPWIWRTPPAPGRTCP</sequence>
<keyword evidence="2 7" id="KW-0479">Metal-binding</keyword>
<reference evidence="10" key="1">
    <citation type="submission" date="2022-01" db="EMBL/GenBank/DDBJ databases">
        <title>Corynebacterium sp. nov isolated from isolated from the feces of the greater white-fronted geese (Anser albifrons) at Poyang Lake, PR China.</title>
        <authorList>
            <person name="Liu Q."/>
        </authorList>
    </citation>
    <scope>NUCLEOTIDE SEQUENCE</scope>
    <source>
        <strain evidence="10">JCM 32435</strain>
    </source>
</reference>